<name>F3CIU4_PSESG</name>
<evidence type="ECO:0000259" key="1">
    <source>
        <dbReference type="Pfam" id="PF13276"/>
    </source>
</evidence>
<dbReference type="Proteomes" id="UP000005466">
    <property type="component" value="Unassembled WGS sequence"/>
</dbReference>
<feature type="non-terminal residue" evidence="2">
    <location>
        <position position="39"/>
    </location>
</feature>
<organism evidence="2 3">
    <name type="scientific">Pseudomonas savastanoi pv. glycinea str. race 4</name>
    <dbReference type="NCBI Taxonomy" id="875330"/>
    <lineage>
        <taxon>Bacteria</taxon>
        <taxon>Pseudomonadati</taxon>
        <taxon>Pseudomonadota</taxon>
        <taxon>Gammaproteobacteria</taxon>
        <taxon>Pseudomonadales</taxon>
        <taxon>Pseudomonadaceae</taxon>
        <taxon>Pseudomonas</taxon>
    </lineage>
</organism>
<comment type="caution">
    <text evidence="2">The sequence shown here is derived from an EMBL/GenBank/DDBJ whole genome shotgun (WGS) entry which is preliminary data.</text>
</comment>
<gene>
    <name evidence="2" type="ORF">Pgy4_40090</name>
</gene>
<dbReference type="AlphaFoldDB" id="F3CIU4"/>
<sequence length="39" mass="4575">MLCSHFQVYGVRKVWRQLLREGLQVARCTVQRLMGELGL</sequence>
<dbReference type="EMBL" id="ADWY01003706">
    <property type="protein sequence ID" value="EGH19186.1"/>
    <property type="molecule type" value="Genomic_DNA"/>
</dbReference>
<dbReference type="Pfam" id="PF13276">
    <property type="entry name" value="HTH_21"/>
    <property type="match status" value="1"/>
</dbReference>
<evidence type="ECO:0000313" key="3">
    <source>
        <dbReference type="Proteomes" id="UP000005466"/>
    </source>
</evidence>
<dbReference type="InterPro" id="IPR025948">
    <property type="entry name" value="HTH-like_dom"/>
</dbReference>
<protein>
    <submittedName>
        <fullName evidence="2">ISPsy21, transposase orfB</fullName>
    </submittedName>
</protein>
<reference evidence="2 3" key="1">
    <citation type="journal article" date="2011" name="PLoS Pathog.">
        <title>Dynamic evolution of pathogenicity revealed by sequencing and comparative genomics of 19 Pseudomonas syringae isolates.</title>
        <authorList>
            <person name="Baltrus D.A."/>
            <person name="Nishimura M.T."/>
            <person name="Romanchuk A."/>
            <person name="Chang J.H."/>
            <person name="Mukhtar M.S."/>
            <person name="Cherkis K."/>
            <person name="Roach J."/>
            <person name="Grant S.R."/>
            <person name="Jones C.D."/>
            <person name="Dangl J.L."/>
        </authorList>
    </citation>
    <scope>NUCLEOTIDE SEQUENCE [LARGE SCALE GENOMIC DNA]</scope>
    <source>
        <strain evidence="3">race 4</strain>
    </source>
</reference>
<dbReference type="HOGENOM" id="CLU_3321815_0_0_6"/>
<evidence type="ECO:0000313" key="2">
    <source>
        <dbReference type="EMBL" id="EGH19186.1"/>
    </source>
</evidence>
<accession>F3CIU4</accession>
<feature type="domain" description="HTH-like" evidence="1">
    <location>
        <begin position="4"/>
        <end position="39"/>
    </location>
</feature>
<proteinExistence type="predicted"/>